<name>A0A376JN35_ECOLX</name>
<keyword evidence="12" id="KW-0238">DNA-binding</keyword>
<dbReference type="GO" id="GO:0006281">
    <property type="term" value="P:DNA repair"/>
    <property type="evidence" value="ECO:0007669"/>
    <property type="project" value="UniProtKB-KW"/>
</dbReference>
<evidence type="ECO:0000256" key="11">
    <source>
        <dbReference type="ARBA" id="ARBA00022881"/>
    </source>
</evidence>
<keyword evidence="2" id="KW-0963">Cytoplasm</keyword>
<dbReference type="AlphaFoldDB" id="A0A376JN35"/>
<evidence type="ECO:0000256" key="5">
    <source>
        <dbReference type="ARBA" id="ARBA00022741"/>
    </source>
</evidence>
<reference evidence="15 16" key="1">
    <citation type="submission" date="2018-06" db="EMBL/GenBank/DDBJ databases">
        <authorList>
            <consortium name="Pathogen Informatics"/>
            <person name="Doyle S."/>
        </authorList>
    </citation>
    <scope>NUCLEOTIDE SEQUENCE [LARGE SCALE GENOMIC DNA]</scope>
    <source>
        <strain evidence="15 16">NCTC10764</strain>
    </source>
</reference>
<dbReference type="PANTHER" id="PTHR43152:SF3">
    <property type="entry name" value="UVRABC SYSTEM PROTEIN A"/>
    <property type="match status" value="1"/>
</dbReference>
<evidence type="ECO:0000259" key="14">
    <source>
        <dbReference type="Pfam" id="PF17755"/>
    </source>
</evidence>
<evidence type="ECO:0000313" key="15">
    <source>
        <dbReference type="EMBL" id="STE72063.1"/>
    </source>
</evidence>
<dbReference type="GO" id="GO:0005524">
    <property type="term" value="F:ATP binding"/>
    <property type="evidence" value="ECO:0007669"/>
    <property type="project" value="UniProtKB-KW"/>
</dbReference>
<keyword evidence="6" id="KW-0227">DNA damage</keyword>
<evidence type="ECO:0000256" key="7">
    <source>
        <dbReference type="ARBA" id="ARBA00022769"/>
    </source>
</evidence>
<dbReference type="Gene3D" id="1.10.8.280">
    <property type="entry name" value="ABC transporter ATPase domain-like"/>
    <property type="match status" value="1"/>
</dbReference>
<keyword evidence="5" id="KW-0547">Nucleotide-binding</keyword>
<dbReference type="Gene3D" id="1.20.1580.10">
    <property type="entry name" value="ABC transporter ATPase like domain"/>
    <property type="match status" value="1"/>
</dbReference>
<evidence type="ECO:0000256" key="1">
    <source>
        <dbReference type="ARBA" id="ARBA00004496"/>
    </source>
</evidence>
<proteinExistence type="predicted"/>
<evidence type="ECO:0000256" key="8">
    <source>
        <dbReference type="ARBA" id="ARBA00022771"/>
    </source>
</evidence>
<dbReference type="InterPro" id="IPR041552">
    <property type="entry name" value="UvrA_DNA-bd"/>
</dbReference>
<keyword evidence="13" id="KW-0234">DNA repair</keyword>
<dbReference type="PANTHER" id="PTHR43152">
    <property type="entry name" value="UVRABC SYSTEM PROTEIN A"/>
    <property type="match status" value="1"/>
</dbReference>
<keyword evidence="3" id="KW-0479">Metal-binding</keyword>
<organism evidence="15 16">
    <name type="scientific">Escherichia coli</name>
    <dbReference type="NCBI Taxonomy" id="562"/>
    <lineage>
        <taxon>Bacteria</taxon>
        <taxon>Pseudomonadati</taxon>
        <taxon>Pseudomonadota</taxon>
        <taxon>Gammaproteobacteria</taxon>
        <taxon>Enterobacterales</taxon>
        <taxon>Enterobacteriaceae</taxon>
        <taxon>Escherichia</taxon>
    </lineage>
</organism>
<dbReference type="Pfam" id="PF17755">
    <property type="entry name" value="UvrA_DNA-bind"/>
    <property type="match status" value="1"/>
</dbReference>
<dbReference type="GO" id="GO:0005737">
    <property type="term" value="C:cytoplasm"/>
    <property type="evidence" value="ECO:0007669"/>
    <property type="project" value="UniProtKB-SubCell"/>
</dbReference>
<evidence type="ECO:0000256" key="3">
    <source>
        <dbReference type="ARBA" id="ARBA00022723"/>
    </source>
</evidence>
<accession>A0A376JN35</accession>
<evidence type="ECO:0000256" key="4">
    <source>
        <dbReference type="ARBA" id="ARBA00022737"/>
    </source>
</evidence>
<protein>
    <submittedName>
        <fullName evidence="15">Excision nuclease subunit A</fullName>
    </submittedName>
</protein>
<evidence type="ECO:0000256" key="10">
    <source>
        <dbReference type="ARBA" id="ARBA00022840"/>
    </source>
</evidence>
<evidence type="ECO:0000256" key="2">
    <source>
        <dbReference type="ARBA" id="ARBA00022490"/>
    </source>
</evidence>
<evidence type="ECO:0000256" key="9">
    <source>
        <dbReference type="ARBA" id="ARBA00022833"/>
    </source>
</evidence>
<dbReference type="Proteomes" id="UP000255201">
    <property type="component" value="Unassembled WGS sequence"/>
</dbReference>
<keyword evidence="8" id="KW-0863">Zinc-finger</keyword>
<evidence type="ECO:0000313" key="16">
    <source>
        <dbReference type="Proteomes" id="UP000255201"/>
    </source>
</evidence>
<dbReference type="GO" id="GO:0008270">
    <property type="term" value="F:zinc ion binding"/>
    <property type="evidence" value="ECO:0007669"/>
    <property type="project" value="UniProtKB-KW"/>
</dbReference>
<keyword evidence="9" id="KW-0862">Zinc</keyword>
<sequence length="118" mass="13600">MHKVVLYGSGKENIEFKYMNDRGDTSIRRHPFEGVLHNMERRYKETESSAVREELAKFISNRPCASCEGTRLRREARHVYVENTPLPAISDMSIGHAMEFFNNLKLAGQRAKIAEKNS</sequence>
<dbReference type="EMBL" id="UFZL01000002">
    <property type="protein sequence ID" value="STE72063.1"/>
    <property type="molecule type" value="Genomic_DNA"/>
</dbReference>
<gene>
    <name evidence="15" type="primary">uvrA_2</name>
    <name evidence="15" type="ORF">NCTC10764_02871</name>
</gene>
<dbReference type="GO" id="GO:0003677">
    <property type="term" value="F:DNA binding"/>
    <property type="evidence" value="ECO:0007669"/>
    <property type="project" value="UniProtKB-KW"/>
</dbReference>
<keyword evidence="4" id="KW-0677">Repeat</keyword>
<keyword evidence="10" id="KW-0067">ATP-binding</keyword>
<keyword evidence="7" id="KW-0228">DNA excision</keyword>
<dbReference type="GO" id="GO:0004518">
    <property type="term" value="F:nuclease activity"/>
    <property type="evidence" value="ECO:0007669"/>
    <property type="project" value="UniProtKB-KW"/>
</dbReference>
<evidence type="ECO:0000256" key="12">
    <source>
        <dbReference type="ARBA" id="ARBA00023125"/>
    </source>
</evidence>
<feature type="domain" description="UvrA DNA-binding" evidence="14">
    <location>
        <begin position="2"/>
        <end position="57"/>
    </location>
</feature>
<keyword evidence="11" id="KW-0267">Excision nuclease</keyword>
<evidence type="ECO:0000256" key="6">
    <source>
        <dbReference type="ARBA" id="ARBA00022763"/>
    </source>
</evidence>
<evidence type="ECO:0000256" key="13">
    <source>
        <dbReference type="ARBA" id="ARBA00023204"/>
    </source>
</evidence>
<comment type="subcellular location">
    <subcellularLocation>
        <location evidence="1">Cytoplasm</location>
    </subcellularLocation>
</comment>